<comment type="caution">
    <text evidence="9">The sequence shown here is derived from an EMBL/GenBank/DDBJ whole genome shotgun (WGS) entry which is preliminary data.</text>
</comment>
<reference evidence="9 10" key="1">
    <citation type="journal article" date="2020" name="Sci. Rep.">
        <title>A novel cyanobacterial geosmin producer, revising GeoA distribution and dispersion patterns in Bacteria.</title>
        <authorList>
            <person name="Churro C."/>
            <person name="Semedo-Aguiar A.P."/>
            <person name="Silva A.D."/>
            <person name="Pereira-Leal J.B."/>
            <person name="Leite R.B."/>
        </authorList>
    </citation>
    <scope>NUCLEOTIDE SEQUENCE [LARGE SCALE GENOMIC DNA]</scope>
    <source>
        <strain evidence="9 10">IPMA8</strain>
    </source>
</reference>
<dbReference type="GO" id="GO:0004673">
    <property type="term" value="F:protein histidine kinase activity"/>
    <property type="evidence" value="ECO:0007669"/>
    <property type="project" value="UniProtKB-EC"/>
</dbReference>
<keyword evidence="5" id="KW-0418">Kinase</keyword>
<dbReference type="PRINTS" id="PR00344">
    <property type="entry name" value="BCTRLSENSOR"/>
</dbReference>
<dbReference type="SUPFAM" id="SSF55874">
    <property type="entry name" value="ATPase domain of HSP90 chaperone/DNA topoisomerase II/histidine kinase"/>
    <property type="match status" value="1"/>
</dbReference>
<dbReference type="SMART" id="SM00387">
    <property type="entry name" value="HATPase_c"/>
    <property type="match status" value="1"/>
</dbReference>
<sequence>MNIFANAIDALEESNREASLEKIRTLAHCITIRTERQSSEWVTIRIADNGPGISDEIKGHIFDHLFTTKGVGKGTGLGLAIARQIVVEKHGGTIDVNSVLGEGTEFTISLPTNG</sequence>
<dbReference type="Proteomes" id="UP000702425">
    <property type="component" value="Unassembled WGS sequence"/>
</dbReference>
<dbReference type="InterPro" id="IPR036890">
    <property type="entry name" value="HATPase_C_sf"/>
</dbReference>
<organism evidence="9 10">
    <name type="scientific">Microcoleus asticus IPMA8</name>
    <dbReference type="NCBI Taxonomy" id="2563858"/>
    <lineage>
        <taxon>Bacteria</taxon>
        <taxon>Bacillati</taxon>
        <taxon>Cyanobacteriota</taxon>
        <taxon>Cyanophyceae</taxon>
        <taxon>Oscillatoriophycideae</taxon>
        <taxon>Oscillatoriales</taxon>
        <taxon>Microcoleaceae</taxon>
        <taxon>Microcoleus</taxon>
        <taxon>Microcoleus asticus</taxon>
    </lineage>
</organism>
<keyword evidence="7" id="KW-0902">Two-component regulatory system</keyword>
<evidence type="ECO:0000313" key="9">
    <source>
        <dbReference type="EMBL" id="NQE35653.1"/>
    </source>
</evidence>
<dbReference type="PANTHER" id="PTHR43065">
    <property type="entry name" value="SENSOR HISTIDINE KINASE"/>
    <property type="match status" value="1"/>
</dbReference>
<name>A0ABX2D1D6_9CYAN</name>
<gene>
    <name evidence="9" type="primary">zraS_4</name>
    <name evidence="9" type="ORF">E5S67_03388</name>
</gene>
<dbReference type="InterPro" id="IPR004358">
    <property type="entry name" value="Sig_transdc_His_kin-like_C"/>
</dbReference>
<dbReference type="PANTHER" id="PTHR43065:SF46">
    <property type="entry name" value="C4-DICARBOXYLATE TRANSPORT SENSOR PROTEIN DCTB"/>
    <property type="match status" value="1"/>
</dbReference>
<protein>
    <recommendedName>
        <fullName evidence="2">histidine kinase</fullName>
        <ecNumber evidence="2">2.7.13.3</ecNumber>
    </recommendedName>
</protein>
<dbReference type="PROSITE" id="PS50109">
    <property type="entry name" value="HIS_KIN"/>
    <property type="match status" value="1"/>
</dbReference>
<evidence type="ECO:0000256" key="3">
    <source>
        <dbReference type="ARBA" id="ARBA00022679"/>
    </source>
</evidence>
<dbReference type="EMBL" id="SRRZ01000060">
    <property type="protein sequence ID" value="NQE35653.1"/>
    <property type="molecule type" value="Genomic_DNA"/>
</dbReference>
<evidence type="ECO:0000256" key="6">
    <source>
        <dbReference type="ARBA" id="ARBA00022840"/>
    </source>
</evidence>
<evidence type="ECO:0000256" key="7">
    <source>
        <dbReference type="ARBA" id="ARBA00023012"/>
    </source>
</evidence>
<dbReference type="InterPro" id="IPR005467">
    <property type="entry name" value="His_kinase_dom"/>
</dbReference>
<proteinExistence type="predicted"/>
<keyword evidence="10" id="KW-1185">Reference proteome</keyword>
<dbReference type="Pfam" id="PF02518">
    <property type="entry name" value="HATPase_c"/>
    <property type="match status" value="1"/>
</dbReference>
<feature type="domain" description="Histidine kinase" evidence="8">
    <location>
        <begin position="1"/>
        <end position="114"/>
    </location>
</feature>
<evidence type="ECO:0000256" key="2">
    <source>
        <dbReference type="ARBA" id="ARBA00012438"/>
    </source>
</evidence>
<keyword evidence="6" id="KW-0067">ATP-binding</keyword>
<evidence type="ECO:0000259" key="8">
    <source>
        <dbReference type="PROSITE" id="PS50109"/>
    </source>
</evidence>
<dbReference type="Gene3D" id="3.30.565.10">
    <property type="entry name" value="Histidine kinase-like ATPase, C-terminal domain"/>
    <property type="match status" value="1"/>
</dbReference>
<dbReference type="InterPro" id="IPR003594">
    <property type="entry name" value="HATPase_dom"/>
</dbReference>
<evidence type="ECO:0000256" key="4">
    <source>
        <dbReference type="ARBA" id="ARBA00022741"/>
    </source>
</evidence>
<accession>A0ABX2D1D6</accession>
<dbReference type="EC" id="2.7.13.3" evidence="2"/>
<evidence type="ECO:0000256" key="1">
    <source>
        <dbReference type="ARBA" id="ARBA00000085"/>
    </source>
</evidence>
<keyword evidence="3 9" id="KW-0808">Transferase</keyword>
<comment type="catalytic activity">
    <reaction evidence="1">
        <text>ATP + protein L-histidine = ADP + protein N-phospho-L-histidine.</text>
        <dbReference type="EC" id="2.7.13.3"/>
    </reaction>
</comment>
<keyword evidence="4" id="KW-0547">Nucleotide-binding</keyword>
<evidence type="ECO:0000256" key="5">
    <source>
        <dbReference type="ARBA" id="ARBA00022777"/>
    </source>
</evidence>
<evidence type="ECO:0000313" key="10">
    <source>
        <dbReference type="Proteomes" id="UP000702425"/>
    </source>
</evidence>